<reference evidence="1 2" key="1">
    <citation type="submission" date="2012-04" db="EMBL/GenBank/DDBJ databases">
        <authorList>
            <person name="Harkins D.M."/>
            <person name="Madupu R."/>
            <person name="Durkin A.S."/>
            <person name="Torralba M."/>
            <person name="Methe B."/>
            <person name="Sutton G.G."/>
            <person name="Nelson K.E."/>
        </authorList>
    </citation>
    <scope>NUCLEOTIDE SEQUENCE [LARGE SCALE GENOMIC DNA]</scope>
    <source>
        <strain evidence="1 2">HK411</strain>
    </source>
</reference>
<sequence>MAYRFLLNELELIEPALYLDQAVGSAQDFAKVLKSCIYDINQGK</sequence>
<dbReference type="AlphaFoldDB" id="I2NID3"/>
<dbReference type="PATRIC" id="fig|1095743.3.peg.1093"/>
<organism evidence="1 2">
    <name type="scientific">Haemophilus paraphrohaemolyticus HK411</name>
    <dbReference type="NCBI Taxonomy" id="1095743"/>
    <lineage>
        <taxon>Bacteria</taxon>
        <taxon>Pseudomonadati</taxon>
        <taxon>Pseudomonadota</taxon>
        <taxon>Gammaproteobacteria</taxon>
        <taxon>Pasteurellales</taxon>
        <taxon>Pasteurellaceae</taxon>
        <taxon>Haemophilus</taxon>
    </lineage>
</organism>
<comment type="caution">
    <text evidence="1">The sequence shown here is derived from an EMBL/GenBank/DDBJ whole genome shotgun (WGS) entry which is preliminary data.</text>
</comment>
<dbReference type="RefSeq" id="WP_005708955.1">
    <property type="nucleotide sequence ID" value="NZ_AJMU01000052.1"/>
</dbReference>
<dbReference type="EMBL" id="AJMU01000052">
    <property type="protein sequence ID" value="EIG25594.1"/>
    <property type="molecule type" value="Genomic_DNA"/>
</dbReference>
<accession>I2NID3</accession>
<dbReference type="Proteomes" id="UP000003345">
    <property type="component" value="Unassembled WGS sequence"/>
</dbReference>
<evidence type="ECO:0000313" key="2">
    <source>
        <dbReference type="Proteomes" id="UP000003345"/>
    </source>
</evidence>
<gene>
    <name evidence="1" type="ORF">HMPREF1054_1797</name>
</gene>
<protein>
    <submittedName>
        <fullName evidence="1">Uncharacterized protein</fullName>
    </submittedName>
</protein>
<name>I2NID3_9PAST</name>
<evidence type="ECO:0000313" key="1">
    <source>
        <dbReference type="EMBL" id="EIG25594.1"/>
    </source>
</evidence>
<proteinExistence type="predicted"/>